<evidence type="ECO:0000313" key="1">
    <source>
        <dbReference type="EMBL" id="MEQ2272392.1"/>
    </source>
</evidence>
<evidence type="ECO:0000313" key="2">
    <source>
        <dbReference type="Proteomes" id="UP001444071"/>
    </source>
</evidence>
<protein>
    <submittedName>
        <fullName evidence="1">Uncharacterized protein</fullName>
    </submittedName>
</protein>
<name>A0ABV0WVE3_9TELE</name>
<dbReference type="Proteomes" id="UP001444071">
    <property type="component" value="Unassembled WGS sequence"/>
</dbReference>
<sequence length="233" mass="25218">MLPYKQGTSFRPQSVRVSPLPRSVSVGTQTAFPDYLTTDGYDGIYDCSGTARSTEDAPVPAVDPLSLVVCMVSPQQKANDNHCLYVGSQPLAGTRTVVPRFANRERNLSQGSTHGCLPEGVEGFVQWRGREGGLDTSTIQSPHKLPGALSGSATFLPGSVKPTCSGQDRQHHYDFIHKQTGRDSFTSSLEAITHPLAVVQHTLSVYQSYSCPGTTESGCRFALQRRTSGERVE</sequence>
<keyword evidence="2" id="KW-1185">Reference proteome</keyword>
<accession>A0ABV0WVE3</accession>
<reference evidence="1 2" key="1">
    <citation type="submission" date="2021-06" db="EMBL/GenBank/DDBJ databases">
        <authorList>
            <person name="Palmer J.M."/>
        </authorList>
    </citation>
    <scope>NUCLEOTIDE SEQUENCE [LARGE SCALE GENOMIC DNA]</scope>
    <source>
        <strain evidence="1 2">XR_2019</strain>
        <tissue evidence="1">Muscle</tissue>
    </source>
</reference>
<organism evidence="1 2">
    <name type="scientific">Xenotaenia resolanae</name>
    <dbReference type="NCBI Taxonomy" id="208358"/>
    <lineage>
        <taxon>Eukaryota</taxon>
        <taxon>Metazoa</taxon>
        <taxon>Chordata</taxon>
        <taxon>Craniata</taxon>
        <taxon>Vertebrata</taxon>
        <taxon>Euteleostomi</taxon>
        <taxon>Actinopterygii</taxon>
        <taxon>Neopterygii</taxon>
        <taxon>Teleostei</taxon>
        <taxon>Neoteleostei</taxon>
        <taxon>Acanthomorphata</taxon>
        <taxon>Ovalentaria</taxon>
        <taxon>Atherinomorphae</taxon>
        <taxon>Cyprinodontiformes</taxon>
        <taxon>Goodeidae</taxon>
        <taxon>Xenotaenia</taxon>
    </lineage>
</organism>
<comment type="caution">
    <text evidence="1">The sequence shown here is derived from an EMBL/GenBank/DDBJ whole genome shotgun (WGS) entry which is preliminary data.</text>
</comment>
<dbReference type="EMBL" id="JAHRIM010068885">
    <property type="protein sequence ID" value="MEQ2272392.1"/>
    <property type="molecule type" value="Genomic_DNA"/>
</dbReference>
<gene>
    <name evidence="1" type="ORF">XENORESO_022086</name>
</gene>
<feature type="non-terminal residue" evidence="1">
    <location>
        <position position="233"/>
    </location>
</feature>
<proteinExistence type="predicted"/>